<dbReference type="GO" id="GO:0008379">
    <property type="term" value="F:thioredoxin peroxidase activity"/>
    <property type="evidence" value="ECO:0007669"/>
    <property type="project" value="TreeGrafter"/>
</dbReference>
<keyword evidence="5" id="KW-0560">Oxidoreductase</keyword>
<evidence type="ECO:0000256" key="3">
    <source>
        <dbReference type="ARBA" id="ARBA00022559"/>
    </source>
</evidence>
<dbReference type="AlphaFoldDB" id="A0A368VB03"/>
<dbReference type="GO" id="GO:0045454">
    <property type="term" value="P:cell redox homeostasis"/>
    <property type="evidence" value="ECO:0007669"/>
    <property type="project" value="TreeGrafter"/>
</dbReference>
<dbReference type="GO" id="GO:0034599">
    <property type="term" value="P:cellular response to oxidative stress"/>
    <property type="evidence" value="ECO:0007669"/>
    <property type="project" value="TreeGrafter"/>
</dbReference>
<evidence type="ECO:0000313" key="13">
    <source>
        <dbReference type="EMBL" id="RCW38349.1"/>
    </source>
</evidence>
<dbReference type="Gene3D" id="3.40.30.10">
    <property type="entry name" value="Glutaredoxin"/>
    <property type="match status" value="1"/>
</dbReference>
<evidence type="ECO:0000256" key="11">
    <source>
        <dbReference type="ARBA" id="ARBA00049091"/>
    </source>
</evidence>
<dbReference type="InterPro" id="IPR036249">
    <property type="entry name" value="Thioredoxin-like_sf"/>
</dbReference>
<proteinExistence type="inferred from homology"/>
<dbReference type="SUPFAM" id="SSF52833">
    <property type="entry name" value="Thioredoxin-like"/>
    <property type="match status" value="1"/>
</dbReference>
<keyword evidence="4" id="KW-0049">Antioxidant</keyword>
<comment type="similarity">
    <text evidence="9">Belongs to the peroxiredoxin family. BCP/PrxQ subfamily.</text>
</comment>
<keyword evidence="14" id="KW-1185">Reference proteome</keyword>
<dbReference type="Pfam" id="PF00578">
    <property type="entry name" value="AhpC-TSA"/>
    <property type="match status" value="1"/>
</dbReference>
<dbReference type="InterPro" id="IPR013766">
    <property type="entry name" value="Thioredoxin_domain"/>
</dbReference>
<dbReference type="EC" id="1.11.1.24" evidence="2"/>
<comment type="catalytic activity">
    <reaction evidence="11">
        <text>a hydroperoxide + [thioredoxin]-dithiol = an alcohol + [thioredoxin]-disulfide + H2O</text>
        <dbReference type="Rhea" id="RHEA:62620"/>
        <dbReference type="Rhea" id="RHEA-COMP:10698"/>
        <dbReference type="Rhea" id="RHEA-COMP:10700"/>
        <dbReference type="ChEBI" id="CHEBI:15377"/>
        <dbReference type="ChEBI" id="CHEBI:29950"/>
        <dbReference type="ChEBI" id="CHEBI:30879"/>
        <dbReference type="ChEBI" id="CHEBI:35924"/>
        <dbReference type="ChEBI" id="CHEBI:50058"/>
        <dbReference type="EC" id="1.11.1.24"/>
    </reaction>
</comment>
<dbReference type="RefSeq" id="WP_220270789.1">
    <property type="nucleotide sequence ID" value="NZ_QPIZ01000004.1"/>
</dbReference>
<dbReference type="PROSITE" id="PS51352">
    <property type="entry name" value="THIOREDOXIN_2"/>
    <property type="match status" value="1"/>
</dbReference>
<keyword evidence="3" id="KW-0575">Peroxidase</keyword>
<evidence type="ECO:0000256" key="7">
    <source>
        <dbReference type="ARBA" id="ARBA00023284"/>
    </source>
</evidence>
<dbReference type="EMBL" id="QPIZ01000004">
    <property type="protein sequence ID" value="RCW38349.1"/>
    <property type="molecule type" value="Genomic_DNA"/>
</dbReference>
<evidence type="ECO:0000259" key="12">
    <source>
        <dbReference type="PROSITE" id="PS51352"/>
    </source>
</evidence>
<evidence type="ECO:0000256" key="8">
    <source>
        <dbReference type="ARBA" id="ARBA00032824"/>
    </source>
</evidence>
<evidence type="ECO:0000256" key="9">
    <source>
        <dbReference type="ARBA" id="ARBA00038489"/>
    </source>
</evidence>
<evidence type="ECO:0000256" key="1">
    <source>
        <dbReference type="ARBA" id="ARBA00003330"/>
    </source>
</evidence>
<organism evidence="13 14">
    <name type="scientific">Marinilabilia salmonicolor</name>
    <dbReference type="NCBI Taxonomy" id="989"/>
    <lineage>
        <taxon>Bacteria</taxon>
        <taxon>Pseudomonadati</taxon>
        <taxon>Bacteroidota</taxon>
        <taxon>Bacteroidia</taxon>
        <taxon>Marinilabiliales</taxon>
        <taxon>Marinilabiliaceae</taxon>
        <taxon>Marinilabilia</taxon>
    </lineage>
</organism>
<dbReference type="GO" id="GO:0005737">
    <property type="term" value="C:cytoplasm"/>
    <property type="evidence" value="ECO:0007669"/>
    <property type="project" value="TreeGrafter"/>
</dbReference>
<dbReference type="InterPro" id="IPR000866">
    <property type="entry name" value="AhpC/TSA"/>
</dbReference>
<dbReference type="PANTHER" id="PTHR42801">
    <property type="entry name" value="THIOREDOXIN-DEPENDENT PEROXIDE REDUCTASE"/>
    <property type="match status" value="1"/>
</dbReference>
<accession>A0A368VB03</accession>
<evidence type="ECO:0000256" key="10">
    <source>
        <dbReference type="ARBA" id="ARBA00042639"/>
    </source>
</evidence>
<keyword evidence="7" id="KW-0676">Redox-active center</keyword>
<reference evidence="13 14" key="1">
    <citation type="submission" date="2018-07" db="EMBL/GenBank/DDBJ databases">
        <title>Freshwater and sediment microbial communities from various areas in North America, analyzing microbe dynamics in response to fracking.</title>
        <authorList>
            <person name="Lamendella R."/>
        </authorList>
    </citation>
    <scope>NUCLEOTIDE SEQUENCE [LARGE SCALE GENOMIC DNA]</scope>
    <source>
        <strain evidence="13 14">160A</strain>
    </source>
</reference>
<dbReference type="PANTHER" id="PTHR42801:SF7">
    <property type="entry name" value="SLL1159 PROTEIN"/>
    <property type="match status" value="1"/>
</dbReference>
<evidence type="ECO:0000256" key="2">
    <source>
        <dbReference type="ARBA" id="ARBA00013017"/>
    </source>
</evidence>
<feature type="domain" description="Thioredoxin" evidence="12">
    <location>
        <begin position="32"/>
        <end position="155"/>
    </location>
</feature>
<dbReference type="Proteomes" id="UP000252733">
    <property type="component" value="Unassembled WGS sequence"/>
</dbReference>
<comment type="caution">
    <text evidence="13">The sequence shown here is derived from an EMBL/GenBank/DDBJ whole genome shotgun (WGS) entry which is preliminary data.</text>
</comment>
<sequence length="165" mass="18254">MKSIFILISFLLFSAGGYAQKFERKAEDAEGLSVGEKVESFSASDQKGNTFRLDQALEEGPVVLIFYRGHWCPVCNRQLGKLEAELPRITEAGGTVVAVSPEKPDYIEKTIEKTGASYTLLYDKDYQISNAFDVTYLPGGLTRTAYSLALGSDFNDAYDDDKPKL</sequence>
<evidence type="ECO:0000256" key="4">
    <source>
        <dbReference type="ARBA" id="ARBA00022862"/>
    </source>
</evidence>
<keyword evidence="6" id="KW-1015">Disulfide bond</keyword>
<gene>
    <name evidence="13" type="ORF">DFO77_104107</name>
</gene>
<dbReference type="CDD" id="cd02970">
    <property type="entry name" value="PRX_like2"/>
    <property type="match status" value="1"/>
</dbReference>
<comment type="function">
    <text evidence="1">Thiol-specific peroxidase that catalyzes the reduction of hydrogen peroxide and organic hydroperoxides to water and alcohols, respectively. Plays a role in cell protection against oxidative stress by detoxifying peroxides and as sensor of hydrogen peroxide-mediated signaling events.</text>
</comment>
<dbReference type="InterPro" id="IPR050924">
    <property type="entry name" value="Peroxiredoxin_BCP/PrxQ"/>
</dbReference>
<protein>
    <recommendedName>
        <fullName evidence="2">thioredoxin-dependent peroxiredoxin</fullName>
        <ecNumber evidence="2">1.11.1.24</ecNumber>
    </recommendedName>
    <alternativeName>
        <fullName evidence="8">Thioredoxin peroxidase</fullName>
    </alternativeName>
    <alternativeName>
        <fullName evidence="10">Thioredoxin-dependent peroxiredoxin Bcp</fullName>
    </alternativeName>
</protein>
<evidence type="ECO:0000256" key="5">
    <source>
        <dbReference type="ARBA" id="ARBA00023002"/>
    </source>
</evidence>
<evidence type="ECO:0000256" key="6">
    <source>
        <dbReference type="ARBA" id="ARBA00023157"/>
    </source>
</evidence>
<feature type="non-terminal residue" evidence="13">
    <location>
        <position position="165"/>
    </location>
</feature>
<evidence type="ECO:0000313" key="14">
    <source>
        <dbReference type="Proteomes" id="UP000252733"/>
    </source>
</evidence>
<name>A0A368VB03_9BACT</name>